<dbReference type="InterPro" id="IPR004830">
    <property type="entry name" value="LRR_variant"/>
</dbReference>
<evidence type="ECO:0000313" key="5">
    <source>
        <dbReference type="Proteomes" id="UP000282574"/>
    </source>
</evidence>
<feature type="compositionally biased region" description="Basic and acidic residues" evidence="3">
    <location>
        <begin position="195"/>
        <end position="210"/>
    </location>
</feature>
<comment type="caution">
    <text evidence="4">The sequence shown here is derived from an EMBL/GenBank/DDBJ whole genome shotgun (WGS) entry which is preliminary data.</text>
</comment>
<dbReference type="SUPFAM" id="SSF48371">
    <property type="entry name" value="ARM repeat"/>
    <property type="match status" value="1"/>
</dbReference>
<feature type="region of interest" description="Disordered" evidence="3">
    <location>
        <begin position="190"/>
        <end position="210"/>
    </location>
</feature>
<name>A0AB37UEH0_9CYAN</name>
<gene>
    <name evidence="4" type="ORF">DSM107010_54040</name>
</gene>
<evidence type="ECO:0000256" key="1">
    <source>
        <dbReference type="ARBA" id="ARBA00022549"/>
    </source>
</evidence>
<dbReference type="Proteomes" id="UP000282574">
    <property type="component" value="Unassembled WGS sequence"/>
</dbReference>
<dbReference type="InterPro" id="IPR011989">
    <property type="entry name" value="ARM-like"/>
</dbReference>
<dbReference type="GO" id="GO:0030089">
    <property type="term" value="C:phycobilisome"/>
    <property type="evidence" value="ECO:0007669"/>
    <property type="project" value="UniProtKB-KW"/>
</dbReference>
<dbReference type="Pfam" id="PF01816">
    <property type="entry name" value="LRV"/>
    <property type="match status" value="1"/>
</dbReference>
<keyword evidence="2" id="KW-0605">Phycobilisome</keyword>
<proteinExistence type="predicted"/>
<evidence type="ECO:0000256" key="3">
    <source>
        <dbReference type="SAM" id="MobiDB-lite"/>
    </source>
</evidence>
<sequence length="210" mass="23995">MIFHFFLFLLFLQELIFKFNNTLIENKRNLAATEDTSAEILQQLSQDKDPTIRALVASNPNTPTQVLLELGIEFPDEITRNPIFLLETLENSDSEFVRISLARSTTTPTNTLKKLALDRSKEIRRIVAANPSTPVETLEFLLGDPYTFNDKCLRYYVATNPNITEKLLAILAFDPNKRVRIAVANHPQTSSKTLNRQDLRSWIKNETGSR</sequence>
<evidence type="ECO:0000256" key="2">
    <source>
        <dbReference type="ARBA" id="ARBA00022738"/>
    </source>
</evidence>
<dbReference type="AlphaFoldDB" id="A0AB37UEH0"/>
<dbReference type="EMBL" id="RSCK01000072">
    <property type="protein sequence ID" value="RUT05874.1"/>
    <property type="molecule type" value="Genomic_DNA"/>
</dbReference>
<evidence type="ECO:0000313" key="4">
    <source>
        <dbReference type="EMBL" id="RUT05874.1"/>
    </source>
</evidence>
<dbReference type="Gene3D" id="1.25.10.10">
    <property type="entry name" value="Leucine-rich Repeat Variant"/>
    <property type="match status" value="1"/>
</dbReference>
<keyword evidence="5" id="KW-1185">Reference proteome</keyword>
<accession>A0AB37UEH0</accession>
<reference evidence="4 5" key="1">
    <citation type="journal article" date="2019" name="Genome Biol. Evol.">
        <title>Day and night: Metabolic profiles and evolutionary relationships of six axenic non-marine cyanobacteria.</title>
        <authorList>
            <person name="Will S.E."/>
            <person name="Henke P."/>
            <person name="Boedeker C."/>
            <person name="Huang S."/>
            <person name="Brinkmann H."/>
            <person name="Rohde M."/>
            <person name="Jarek M."/>
            <person name="Friedl T."/>
            <person name="Seufert S."/>
            <person name="Schumacher M."/>
            <person name="Overmann J."/>
            <person name="Neumann-Schaal M."/>
            <person name="Petersen J."/>
        </authorList>
    </citation>
    <scope>NUCLEOTIDE SEQUENCE [LARGE SCALE GENOMIC DNA]</scope>
    <source>
        <strain evidence="4 5">SAG 39.79</strain>
    </source>
</reference>
<evidence type="ECO:0008006" key="6">
    <source>
        <dbReference type="Google" id="ProtNLM"/>
    </source>
</evidence>
<organism evidence="4 5">
    <name type="scientific">Chroococcidiopsis cubana SAG 39.79</name>
    <dbReference type="NCBI Taxonomy" id="388085"/>
    <lineage>
        <taxon>Bacteria</taxon>
        <taxon>Bacillati</taxon>
        <taxon>Cyanobacteriota</taxon>
        <taxon>Cyanophyceae</taxon>
        <taxon>Chroococcidiopsidales</taxon>
        <taxon>Chroococcidiopsidaceae</taxon>
        <taxon>Chroococcidiopsis</taxon>
    </lineage>
</organism>
<keyword evidence="1" id="KW-0042">Antenna complex</keyword>
<protein>
    <recommendedName>
        <fullName evidence="6">Leucine rich repeat variant</fullName>
    </recommendedName>
</protein>
<dbReference type="InterPro" id="IPR016024">
    <property type="entry name" value="ARM-type_fold"/>
</dbReference>